<dbReference type="InterPro" id="IPR002713">
    <property type="entry name" value="FF_domain"/>
</dbReference>
<keyword evidence="12" id="KW-1185">Reference proteome</keyword>
<evidence type="ECO:0000256" key="9">
    <source>
        <dbReference type="SAM" id="MobiDB-lite"/>
    </source>
</evidence>
<dbReference type="InterPro" id="IPR039726">
    <property type="entry name" value="Prp40-like"/>
</dbReference>
<proteinExistence type="inferred from homology"/>
<evidence type="ECO:0000313" key="11">
    <source>
        <dbReference type="EMBL" id="PHT69480.1"/>
    </source>
</evidence>
<dbReference type="STRING" id="4072.A0A2G2YIE2"/>
<dbReference type="Pfam" id="PF01846">
    <property type="entry name" value="FF"/>
    <property type="match status" value="2"/>
</dbReference>
<dbReference type="EMBL" id="AYRZ02000011">
    <property type="protein sequence ID" value="PHT69480.1"/>
    <property type="molecule type" value="Genomic_DNA"/>
</dbReference>
<dbReference type="Gene3D" id="1.10.10.440">
    <property type="entry name" value="FF domain"/>
    <property type="match status" value="3"/>
</dbReference>
<dbReference type="GO" id="GO:0000398">
    <property type="term" value="P:mRNA splicing, via spliceosome"/>
    <property type="evidence" value="ECO:0000318"/>
    <property type="project" value="GO_Central"/>
</dbReference>
<name>A0A2G2YIE2_CAPAN</name>
<dbReference type="GO" id="GO:0045292">
    <property type="term" value="P:mRNA cis splicing, via spliceosome"/>
    <property type="evidence" value="ECO:0007669"/>
    <property type="project" value="InterPro"/>
</dbReference>
<protein>
    <recommendedName>
        <fullName evidence="10">FF domain-containing protein</fullName>
    </recommendedName>
</protein>
<evidence type="ECO:0000259" key="10">
    <source>
        <dbReference type="PROSITE" id="PS51676"/>
    </source>
</evidence>
<keyword evidence="4" id="KW-0508">mRNA splicing</keyword>
<reference evidence="11 12" key="2">
    <citation type="journal article" date="2017" name="Genome Biol.">
        <title>New reference genome sequences of hot pepper reveal the massive evolution of plant disease-resistance genes by retroduplication.</title>
        <authorList>
            <person name="Kim S."/>
            <person name="Park J."/>
            <person name="Yeom S.I."/>
            <person name="Kim Y.M."/>
            <person name="Seo E."/>
            <person name="Kim K.T."/>
            <person name="Kim M.S."/>
            <person name="Lee J.M."/>
            <person name="Cheong K."/>
            <person name="Shin H.S."/>
            <person name="Kim S.B."/>
            <person name="Han K."/>
            <person name="Lee J."/>
            <person name="Park M."/>
            <person name="Lee H.A."/>
            <person name="Lee H.Y."/>
            <person name="Lee Y."/>
            <person name="Oh S."/>
            <person name="Lee J.H."/>
            <person name="Choi E."/>
            <person name="Choi E."/>
            <person name="Lee S.E."/>
            <person name="Jeon J."/>
            <person name="Kim H."/>
            <person name="Choi G."/>
            <person name="Song H."/>
            <person name="Lee J."/>
            <person name="Lee S.C."/>
            <person name="Kwon J.K."/>
            <person name="Lee H.Y."/>
            <person name="Koo N."/>
            <person name="Hong Y."/>
            <person name="Kim R.W."/>
            <person name="Kang W.H."/>
            <person name="Huh J.H."/>
            <person name="Kang B.C."/>
            <person name="Yang T.J."/>
            <person name="Lee Y.H."/>
            <person name="Bennetzen J.L."/>
            <person name="Choi D."/>
        </authorList>
    </citation>
    <scope>NUCLEOTIDE SEQUENCE [LARGE SCALE GENOMIC DNA]</scope>
    <source>
        <strain evidence="12">cv. CM334</strain>
    </source>
</reference>
<dbReference type="GO" id="GO:0003723">
    <property type="term" value="F:RNA binding"/>
    <property type="evidence" value="ECO:0000318"/>
    <property type="project" value="GO_Central"/>
</dbReference>
<evidence type="ECO:0000256" key="6">
    <source>
        <dbReference type="ARBA" id="ARBA00056384"/>
    </source>
</evidence>
<evidence type="ECO:0000256" key="8">
    <source>
        <dbReference type="ARBA" id="ARBA00064817"/>
    </source>
</evidence>
<dbReference type="AlphaFoldDB" id="A0A2G2YIE2"/>
<dbReference type="Proteomes" id="UP000222542">
    <property type="component" value="Unassembled WGS sequence"/>
</dbReference>
<evidence type="ECO:0000313" key="12">
    <source>
        <dbReference type="Proteomes" id="UP000222542"/>
    </source>
</evidence>
<comment type="subunit">
    <text evidence="8">Interacts (via the WW domains) with the phosphorylated C-terminal domain of NRPB1 (via CTD domain).</text>
</comment>
<dbReference type="GO" id="GO:0070063">
    <property type="term" value="F:RNA polymerase binding"/>
    <property type="evidence" value="ECO:0007669"/>
    <property type="project" value="UniProtKB-ARBA"/>
</dbReference>
<evidence type="ECO:0000256" key="3">
    <source>
        <dbReference type="ARBA" id="ARBA00022737"/>
    </source>
</evidence>
<dbReference type="GO" id="GO:0071004">
    <property type="term" value="C:U2-type prespliceosome"/>
    <property type="evidence" value="ECO:0000318"/>
    <property type="project" value="GO_Central"/>
</dbReference>
<accession>A0A2G2YIE2</accession>
<dbReference type="PROSITE" id="PS51676">
    <property type="entry name" value="FF"/>
    <property type="match status" value="1"/>
</dbReference>
<evidence type="ECO:0000256" key="1">
    <source>
        <dbReference type="ARBA" id="ARBA00004123"/>
    </source>
</evidence>
<evidence type="ECO:0000256" key="4">
    <source>
        <dbReference type="ARBA" id="ARBA00023187"/>
    </source>
</evidence>
<dbReference type="FunFam" id="1.10.10.440:FF:000013">
    <property type="entry name" value="pre-mRNA-processing protein 40A isoform X1"/>
    <property type="match status" value="1"/>
</dbReference>
<dbReference type="InterPro" id="IPR036517">
    <property type="entry name" value="FF_domain_sf"/>
</dbReference>
<dbReference type="PANTHER" id="PTHR11864">
    <property type="entry name" value="PRE-MRNA-PROCESSING PROTEIN PRP40"/>
    <property type="match status" value="1"/>
</dbReference>
<organism evidence="11 12">
    <name type="scientific">Capsicum annuum</name>
    <name type="common">Capsicum pepper</name>
    <dbReference type="NCBI Taxonomy" id="4072"/>
    <lineage>
        <taxon>Eukaryota</taxon>
        <taxon>Viridiplantae</taxon>
        <taxon>Streptophyta</taxon>
        <taxon>Embryophyta</taxon>
        <taxon>Tracheophyta</taxon>
        <taxon>Spermatophyta</taxon>
        <taxon>Magnoliopsida</taxon>
        <taxon>eudicotyledons</taxon>
        <taxon>Gunneridae</taxon>
        <taxon>Pentapetalae</taxon>
        <taxon>asterids</taxon>
        <taxon>lamiids</taxon>
        <taxon>Solanales</taxon>
        <taxon>Solanaceae</taxon>
        <taxon>Solanoideae</taxon>
        <taxon>Capsiceae</taxon>
        <taxon>Capsicum</taxon>
    </lineage>
</organism>
<gene>
    <name evidence="11" type="ORF">T459_28967</name>
</gene>
<comment type="function">
    <text evidence="6">Binds the phosphorylated C-terminal domain (CTD) of the largest subunit of RNA polymerase II and functions as a scaffold for RNA processing machineries. May be involved in pre-mRNA splicing.</text>
</comment>
<evidence type="ECO:0000256" key="5">
    <source>
        <dbReference type="ARBA" id="ARBA00023242"/>
    </source>
</evidence>
<feature type="region of interest" description="Disordered" evidence="9">
    <location>
        <begin position="1"/>
        <end position="21"/>
    </location>
</feature>
<evidence type="ECO:0000256" key="2">
    <source>
        <dbReference type="ARBA" id="ARBA00022664"/>
    </source>
</evidence>
<keyword evidence="5" id="KW-0539">Nucleus</keyword>
<feature type="domain" description="FF" evidence="10">
    <location>
        <begin position="34"/>
        <end position="88"/>
    </location>
</feature>
<evidence type="ECO:0000256" key="7">
    <source>
        <dbReference type="ARBA" id="ARBA00061317"/>
    </source>
</evidence>
<comment type="similarity">
    <text evidence="7">Belongs to the PRPF40 family.</text>
</comment>
<keyword evidence="3" id="KW-0677">Repeat</keyword>
<comment type="subcellular location">
    <subcellularLocation>
        <location evidence="1">Nucleus</location>
    </subcellularLocation>
</comment>
<dbReference type="SUPFAM" id="SSF81698">
    <property type="entry name" value="FF domain"/>
    <property type="match status" value="3"/>
</dbReference>
<reference evidence="11 12" key="1">
    <citation type="journal article" date="2014" name="Nat. Genet.">
        <title>Genome sequence of the hot pepper provides insights into the evolution of pungency in Capsicum species.</title>
        <authorList>
            <person name="Kim S."/>
            <person name="Park M."/>
            <person name="Yeom S.I."/>
            <person name="Kim Y.M."/>
            <person name="Lee J.M."/>
            <person name="Lee H.A."/>
            <person name="Seo E."/>
            <person name="Choi J."/>
            <person name="Cheong K."/>
            <person name="Kim K.T."/>
            <person name="Jung K."/>
            <person name="Lee G.W."/>
            <person name="Oh S.K."/>
            <person name="Bae C."/>
            <person name="Kim S.B."/>
            <person name="Lee H.Y."/>
            <person name="Kim S.Y."/>
            <person name="Kim M.S."/>
            <person name="Kang B.C."/>
            <person name="Jo Y.D."/>
            <person name="Yang H.B."/>
            <person name="Jeong H.J."/>
            <person name="Kang W.H."/>
            <person name="Kwon J.K."/>
            <person name="Shin C."/>
            <person name="Lim J.Y."/>
            <person name="Park J.H."/>
            <person name="Huh J.H."/>
            <person name="Kim J.S."/>
            <person name="Kim B.D."/>
            <person name="Cohen O."/>
            <person name="Paran I."/>
            <person name="Suh M.C."/>
            <person name="Lee S.B."/>
            <person name="Kim Y.K."/>
            <person name="Shin Y."/>
            <person name="Noh S.J."/>
            <person name="Park J."/>
            <person name="Seo Y.S."/>
            <person name="Kwon S.Y."/>
            <person name="Kim H.A."/>
            <person name="Park J.M."/>
            <person name="Kim H.J."/>
            <person name="Choi S.B."/>
            <person name="Bosland P.W."/>
            <person name="Reeves G."/>
            <person name="Jo S.H."/>
            <person name="Lee B.W."/>
            <person name="Cho H.T."/>
            <person name="Choi H.S."/>
            <person name="Lee M.S."/>
            <person name="Yu Y."/>
            <person name="Do Choi Y."/>
            <person name="Park B.S."/>
            <person name="van Deynze A."/>
            <person name="Ashrafi H."/>
            <person name="Hill T."/>
            <person name="Kim W.T."/>
            <person name="Pai H.S."/>
            <person name="Ahn H.K."/>
            <person name="Yeam I."/>
            <person name="Giovannoni J.J."/>
            <person name="Rose J.K."/>
            <person name="Sorensen I."/>
            <person name="Lee S.J."/>
            <person name="Kim R.W."/>
            <person name="Choi I.Y."/>
            <person name="Choi B.S."/>
            <person name="Lim J.S."/>
            <person name="Lee Y.H."/>
            <person name="Choi D."/>
        </authorList>
    </citation>
    <scope>NUCLEOTIDE SEQUENCE [LARGE SCALE GENOMIC DNA]</scope>
    <source>
        <strain evidence="12">cv. CM334</strain>
    </source>
</reference>
<comment type="caution">
    <text evidence="11">The sequence shown here is derived from an EMBL/GenBank/DDBJ whole genome shotgun (WGS) entry which is preliminary data.</text>
</comment>
<keyword evidence="2" id="KW-0507">mRNA processing</keyword>
<dbReference type="Gramene" id="PHT69480">
    <property type="protein sequence ID" value="PHT69480"/>
    <property type="gene ID" value="T459_28967"/>
</dbReference>
<dbReference type="GO" id="GO:0005685">
    <property type="term" value="C:U1 snRNP"/>
    <property type="evidence" value="ECO:0000318"/>
    <property type="project" value="GO_Central"/>
</dbReference>
<sequence>MQNVKKDATITEIGGATPSDEKTVKLGPFVNESKAEAKSAFKTLLESANIGSDCTWDQAMRAVVNDQRYGALKSLCERKQTFNEYLSQKKKLEAEERRVKQKKAREDFRIMLEASSQWQKVQDRLETEEICSRLEKLDHLEIFKEYIRDLESEEKEQRKLQMEEFRKAERKNCDEFRKLMEEHVSAGILNAKTNWRDYCIKIKDFAAYLAVSSNTSGSTAKDLFIDFMDDLEK</sequence>
<dbReference type="PANTHER" id="PTHR11864:SF0">
    <property type="entry name" value="PRP40 PRE-MRNA PROCESSING FACTOR 40 HOMOLOG A (YEAST)"/>
    <property type="match status" value="1"/>
</dbReference>
<dbReference type="SMART" id="SM00441">
    <property type="entry name" value="FF"/>
    <property type="match status" value="3"/>
</dbReference>